<keyword evidence="6 7" id="KW-0472">Membrane</keyword>
<proteinExistence type="inferred from homology"/>
<dbReference type="AlphaFoldDB" id="A0A542Y2R9"/>
<feature type="transmembrane region" description="Helical" evidence="7">
    <location>
        <begin position="267"/>
        <end position="292"/>
    </location>
</feature>
<dbReference type="Proteomes" id="UP000319094">
    <property type="component" value="Unassembled WGS sequence"/>
</dbReference>
<dbReference type="SUPFAM" id="SSF161098">
    <property type="entry name" value="MetI-like"/>
    <property type="match status" value="1"/>
</dbReference>
<keyword evidence="4 7" id="KW-0812">Transmembrane</keyword>
<sequence length="307" mass="31913">MSSNSPTTRAAQAVPPSTAAIAVGSDLGSDRGRLWRSLRRNPLGLAGGVLLIIVLFVALFAPLLAPYDPAEVHFDTPFQVPGTVGFALGTDDLGRDILSRILYGTQASVQVGLLSVALAIVIGAPLGLLAGYWRWLDGIVSRLTDVMLAFPFLIIAVGLAAINGASLGNAAVALGIAQIPTMIRVVRAETFRVKELDYVLSAQAMSAGPTRILGGHILPNIVSAIIVQATVIIPVAVIGEAILSFLGLGIQPPGSSLGIMLSDAQQYIFRAPSAAVFPGLAIMVICLAFNLFGDALRDALDPSSARK</sequence>
<feature type="transmembrane region" description="Helical" evidence="7">
    <location>
        <begin position="43"/>
        <end position="65"/>
    </location>
</feature>
<dbReference type="PANTHER" id="PTHR43386:SF25">
    <property type="entry name" value="PEPTIDE ABC TRANSPORTER PERMEASE PROTEIN"/>
    <property type="match status" value="1"/>
</dbReference>
<feature type="transmembrane region" description="Helical" evidence="7">
    <location>
        <begin position="145"/>
        <end position="162"/>
    </location>
</feature>
<comment type="similarity">
    <text evidence="7">Belongs to the binding-protein-dependent transport system permease family.</text>
</comment>
<dbReference type="CDD" id="cd06261">
    <property type="entry name" value="TM_PBP2"/>
    <property type="match status" value="1"/>
</dbReference>
<name>A0A542Y2R9_9MICO</name>
<evidence type="ECO:0000256" key="1">
    <source>
        <dbReference type="ARBA" id="ARBA00004651"/>
    </source>
</evidence>
<dbReference type="InterPro" id="IPR000515">
    <property type="entry name" value="MetI-like"/>
</dbReference>
<dbReference type="STRING" id="55969.SD72_02410"/>
<dbReference type="Gene3D" id="1.10.3720.10">
    <property type="entry name" value="MetI-like"/>
    <property type="match status" value="1"/>
</dbReference>
<evidence type="ECO:0000256" key="7">
    <source>
        <dbReference type="RuleBase" id="RU363032"/>
    </source>
</evidence>
<evidence type="ECO:0000313" key="10">
    <source>
        <dbReference type="Proteomes" id="UP000319094"/>
    </source>
</evidence>
<keyword evidence="10" id="KW-1185">Reference proteome</keyword>
<dbReference type="RefSeq" id="WP_246055684.1">
    <property type="nucleotide sequence ID" value="NZ_BAAAUY010000007.1"/>
</dbReference>
<evidence type="ECO:0000256" key="4">
    <source>
        <dbReference type="ARBA" id="ARBA00022692"/>
    </source>
</evidence>
<keyword evidence="2 7" id="KW-0813">Transport</keyword>
<dbReference type="InterPro" id="IPR035906">
    <property type="entry name" value="MetI-like_sf"/>
</dbReference>
<feature type="transmembrane region" description="Helical" evidence="7">
    <location>
        <begin position="111"/>
        <end position="133"/>
    </location>
</feature>
<dbReference type="GO" id="GO:0005886">
    <property type="term" value="C:plasma membrane"/>
    <property type="evidence" value="ECO:0007669"/>
    <property type="project" value="UniProtKB-SubCell"/>
</dbReference>
<evidence type="ECO:0000256" key="2">
    <source>
        <dbReference type="ARBA" id="ARBA00022448"/>
    </source>
</evidence>
<dbReference type="Pfam" id="PF12911">
    <property type="entry name" value="OppC_N"/>
    <property type="match status" value="1"/>
</dbReference>
<dbReference type="Pfam" id="PF00528">
    <property type="entry name" value="BPD_transp_1"/>
    <property type="match status" value="1"/>
</dbReference>
<evidence type="ECO:0000313" key="9">
    <source>
        <dbReference type="EMBL" id="TQL42368.1"/>
    </source>
</evidence>
<accession>A0A542Y2R9</accession>
<evidence type="ECO:0000259" key="8">
    <source>
        <dbReference type="PROSITE" id="PS50928"/>
    </source>
</evidence>
<evidence type="ECO:0000256" key="6">
    <source>
        <dbReference type="ARBA" id="ARBA00023136"/>
    </source>
</evidence>
<dbReference type="PANTHER" id="PTHR43386">
    <property type="entry name" value="OLIGOPEPTIDE TRANSPORT SYSTEM PERMEASE PROTEIN APPC"/>
    <property type="match status" value="1"/>
</dbReference>
<feature type="domain" description="ABC transmembrane type-1" evidence="8">
    <location>
        <begin position="105"/>
        <end position="293"/>
    </location>
</feature>
<keyword evidence="3" id="KW-1003">Cell membrane</keyword>
<dbReference type="EMBL" id="VFON01000001">
    <property type="protein sequence ID" value="TQL42368.1"/>
    <property type="molecule type" value="Genomic_DNA"/>
</dbReference>
<evidence type="ECO:0000256" key="3">
    <source>
        <dbReference type="ARBA" id="ARBA00022475"/>
    </source>
</evidence>
<dbReference type="InterPro" id="IPR025966">
    <property type="entry name" value="OppC_N"/>
</dbReference>
<comment type="caution">
    <text evidence="9">The sequence shown here is derived from an EMBL/GenBank/DDBJ whole genome shotgun (WGS) entry which is preliminary data.</text>
</comment>
<organism evidence="9 10">
    <name type="scientific">Leucobacter komagatae</name>
    <dbReference type="NCBI Taxonomy" id="55969"/>
    <lineage>
        <taxon>Bacteria</taxon>
        <taxon>Bacillati</taxon>
        <taxon>Actinomycetota</taxon>
        <taxon>Actinomycetes</taxon>
        <taxon>Micrococcales</taxon>
        <taxon>Microbacteriaceae</taxon>
        <taxon>Leucobacter</taxon>
    </lineage>
</organism>
<dbReference type="GO" id="GO:0055085">
    <property type="term" value="P:transmembrane transport"/>
    <property type="evidence" value="ECO:0007669"/>
    <property type="project" value="InterPro"/>
</dbReference>
<dbReference type="InterPro" id="IPR050366">
    <property type="entry name" value="BP-dependent_transpt_permease"/>
</dbReference>
<reference evidence="9 10" key="1">
    <citation type="submission" date="2019-06" db="EMBL/GenBank/DDBJ databases">
        <title>Sequencing the genomes of 1000 actinobacteria strains.</title>
        <authorList>
            <person name="Klenk H.-P."/>
        </authorList>
    </citation>
    <scope>NUCLEOTIDE SEQUENCE [LARGE SCALE GENOMIC DNA]</scope>
    <source>
        <strain evidence="9 10">DSM 8803</strain>
    </source>
</reference>
<keyword evidence="5 7" id="KW-1133">Transmembrane helix</keyword>
<feature type="transmembrane region" description="Helical" evidence="7">
    <location>
        <begin position="221"/>
        <end position="247"/>
    </location>
</feature>
<protein>
    <submittedName>
        <fullName evidence="9">Peptide/nickel transport system permease protein</fullName>
    </submittedName>
</protein>
<gene>
    <name evidence="9" type="ORF">FB468_0358</name>
</gene>
<comment type="subcellular location">
    <subcellularLocation>
        <location evidence="1 7">Cell membrane</location>
        <topology evidence="1 7">Multi-pass membrane protein</topology>
    </subcellularLocation>
</comment>
<evidence type="ECO:0000256" key="5">
    <source>
        <dbReference type="ARBA" id="ARBA00022989"/>
    </source>
</evidence>
<dbReference type="PROSITE" id="PS50928">
    <property type="entry name" value="ABC_TM1"/>
    <property type="match status" value="1"/>
</dbReference>